<dbReference type="Proteomes" id="UP000295722">
    <property type="component" value="Unassembled WGS sequence"/>
</dbReference>
<dbReference type="InterPro" id="IPR029058">
    <property type="entry name" value="AB_hydrolase_fold"/>
</dbReference>
<feature type="domain" description="AB hydrolase-1" evidence="1">
    <location>
        <begin position="14"/>
        <end position="239"/>
    </location>
</feature>
<comment type="caution">
    <text evidence="2">The sequence shown here is derived from an EMBL/GenBank/DDBJ whole genome shotgun (WGS) entry which is preliminary data.</text>
</comment>
<organism evidence="2 3">
    <name type="scientific">Paraburkholderia silviterrae</name>
    <dbReference type="NCBI Taxonomy" id="2528715"/>
    <lineage>
        <taxon>Bacteria</taxon>
        <taxon>Pseudomonadati</taxon>
        <taxon>Pseudomonadota</taxon>
        <taxon>Betaproteobacteria</taxon>
        <taxon>Burkholderiales</taxon>
        <taxon>Burkholderiaceae</taxon>
        <taxon>Paraburkholderia</taxon>
    </lineage>
</organism>
<evidence type="ECO:0000313" key="2">
    <source>
        <dbReference type="EMBL" id="TDG19996.1"/>
    </source>
</evidence>
<dbReference type="OrthoDB" id="9780765at2"/>
<dbReference type="EMBL" id="SMRP01000018">
    <property type="protein sequence ID" value="TDG19996.1"/>
    <property type="molecule type" value="Genomic_DNA"/>
</dbReference>
<evidence type="ECO:0000259" key="1">
    <source>
        <dbReference type="Pfam" id="PF12697"/>
    </source>
</evidence>
<dbReference type="GO" id="GO:0016787">
    <property type="term" value="F:hydrolase activity"/>
    <property type="evidence" value="ECO:0007669"/>
    <property type="project" value="UniProtKB-KW"/>
</dbReference>
<accession>A0A4R5M3Z7</accession>
<dbReference type="Pfam" id="PF12697">
    <property type="entry name" value="Abhydrolase_6"/>
    <property type="match status" value="1"/>
</dbReference>
<reference evidence="2 3" key="1">
    <citation type="submission" date="2019-03" db="EMBL/GenBank/DDBJ databases">
        <title>Paraburkholderia sp. 4M-K11, isolated from subtropical forest soil.</title>
        <authorList>
            <person name="Gao Z.-H."/>
            <person name="Qiu L.-H."/>
        </authorList>
    </citation>
    <scope>NUCLEOTIDE SEQUENCE [LARGE SCALE GENOMIC DNA]</scope>
    <source>
        <strain evidence="2 3">4M-K11</strain>
    </source>
</reference>
<sequence length="267" mass="29134">MKSMKLVGNGPGKVLLFPGLLGTRDAFDEMLRYADLDTFQYAVAEYRGYGHARNDVGLLTLREVVIDAVRLVEYLGWTRFAVGGHSLGALVAQMLAVALPTRANSIVSIAGLSAAGASAEPGRLSFMRSLADSRERREELVRKGTADRYAQAVARRIVASTWDEIDGHALTSYTSDASRTDIHEEVQKLDAPMLVLIGEYDPNCTEAAARDSTLRWYRHATLEILRGAGHYPMFETPVATMSAIESFVATQSVGVEQTKGKLPAVQK</sequence>
<protein>
    <submittedName>
        <fullName evidence="2">Alpha/beta hydrolase</fullName>
    </submittedName>
</protein>
<evidence type="ECO:0000313" key="3">
    <source>
        <dbReference type="Proteomes" id="UP000295722"/>
    </source>
</evidence>
<dbReference type="PANTHER" id="PTHR43798">
    <property type="entry name" value="MONOACYLGLYCEROL LIPASE"/>
    <property type="match status" value="1"/>
</dbReference>
<dbReference type="SUPFAM" id="SSF53474">
    <property type="entry name" value="alpha/beta-Hydrolases"/>
    <property type="match status" value="1"/>
</dbReference>
<dbReference type="Gene3D" id="3.40.50.1820">
    <property type="entry name" value="alpha/beta hydrolase"/>
    <property type="match status" value="1"/>
</dbReference>
<name>A0A4R5M3Z7_9BURK</name>
<dbReference type="InterPro" id="IPR050266">
    <property type="entry name" value="AB_hydrolase_sf"/>
</dbReference>
<dbReference type="AlphaFoldDB" id="A0A4R5M3Z7"/>
<dbReference type="InterPro" id="IPR000073">
    <property type="entry name" value="AB_hydrolase_1"/>
</dbReference>
<gene>
    <name evidence="2" type="ORF">EYW47_27945</name>
</gene>
<keyword evidence="3" id="KW-1185">Reference proteome</keyword>
<proteinExistence type="predicted"/>
<keyword evidence="2" id="KW-0378">Hydrolase</keyword>